<dbReference type="AlphaFoldDB" id="A0A8U0FT18"/>
<proteinExistence type="predicted"/>
<dbReference type="RefSeq" id="WP_248577198.1">
    <property type="nucleotide sequence ID" value="NZ_CP096255.1"/>
</dbReference>
<evidence type="ECO:0000313" key="1">
    <source>
        <dbReference type="EMBL" id="UPT89848.1"/>
    </source>
</evidence>
<gene>
    <name evidence="1" type="ORF">HAP41_0000013290</name>
</gene>
<name>A0A8U0FT18_9BRAD</name>
<evidence type="ECO:0008006" key="3">
    <source>
        <dbReference type="Google" id="ProtNLM"/>
    </source>
</evidence>
<evidence type="ECO:0000313" key="2">
    <source>
        <dbReference type="Proteomes" id="UP000551709"/>
    </source>
</evidence>
<protein>
    <recommendedName>
        <fullName evidence="3">DUF4238 domain-containing protein</fullName>
    </recommendedName>
</protein>
<organism evidence="1 2">
    <name type="scientific">Bradyrhizobium barranii subsp. apii</name>
    <dbReference type="NCBI Taxonomy" id="2819348"/>
    <lineage>
        <taxon>Bacteria</taxon>
        <taxon>Pseudomonadati</taxon>
        <taxon>Pseudomonadota</taxon>
        <taxon>Alphaproteobacteria</taxon>
        <taxon>Hyphomicrobiales</taxon>
        <taxon>Nitrobacteraceae</taxon>
        <taxon>Bradyrhizobium</taxon>
        <taxon>Bradyrhizobium barranii</taxon>
    </lineage>
</organism>
<reference evidence="1" key="2">
    <citation type="submission" date="2022-04" db="EMBL/GenBank/DDBJ databases">
        <authorList>
            <person name="Bromfield E.S.P."/>
            <person name="Cloutier S."/>
        </authorList>
    </citation>
    <scope>NUCLEOTIDE SEQUENCE</scope>
    <source>
        <strain evidence="1">1S5</strain>
    </source>
</reference>
<dbReference type="EMBL" id="CP096255">
    <property type="protein sequence ID" value="UPT89848.1"/>
    <property type="molecule type" value="Genomic_DNA"/>
</dbReference>
<reference evidence="1" key="1">
    <citation type="journal article" date="2017" name="Syst. Appl. Microbiol.">
        <title>Soybeans inoculated with root zone soils of Canadian native legumes harbour diverse and novel Bradyrhizobium spp. that possess agricultural potential.</title>
        <authorList>
            <person name="Bromfield E.S.P."/>
            <person name="Cloutier S."/>
            <person name="Tambong J.T."/>
            <person name="Tran Thi T.V."/>
        </authorList>
    </citation>
    <scope>NUCLEOTIDE SEQUENCE</scope>
    <source>
        <strain evidence="1">1S5</strain>
    </source>
</reference>
<accession>A0A8U0FT18</accession>
<sequence>MIPSAAKTRNNHYVPQWHQEGFFEERRNVLAYLDLTPDEKVLADGRTITFNAFEHRPTSLAQLTGSSIFTDSAYRWREIRGAIASKEARLAKLSSNFKSTTFQMPTTVVDAVNSIVKELPQPIRP</sequence>
<dbReference type="Proteomes" id="UP000551709">
    <property type="component" value="Chromosome"/>
</dbReference>